<feature type="domain" description="Gfo/Idh/MocA-like oxidoreductase N-terminal" evidence="3">
    <location>
        <begin position="6"/>
        <end position="125"/>
    </location>
</feature>
<reference evidence="5" key="2">
    <citation type="submission" date="2013-06" db="EMBL/GenBank/DDBJ databases">
        <title>Draft genome sequence of Clostridium hylemonae (DSM 15053).</title>
        <authorList>
            <person name="Sudarsanam P."/>
            <person name="Ley R."/>
            <person name="Guruge J."/>
            <person name="Turnbaugh P.J."/>
            <person name="Mahowald M."/>
            <person name="Liep D."/>
            <person name="Gordon J."/>
        </authorList>
    </citation>
    <scope>NUCLEOTIDE SEQUENCE</scope>
    <source>
        <strain evidence="5">DSM 15053</strain>
    </source>
</reference>
<dbReference type="EMBL" id="ABYI02000023">
    <property type="protein sequence ID" value="EEG73601.1"/>
    <property type="molecule type" value="Genomic_DNA"/>
</dbReference>
<dbReference type="PRINTS" id="PR01775">
    <property type="entry name" value="GLFROXRDTASE"/>
</dbReference>
<dbReference type="InterPro" id="IPR008354">
    <property type="entry name" value="Glc-Fru_OxRdtase_bac"/>
</dbReference>
<evidence type="ECO:0000259" key="3">
    <source>
        <dbReference type="Pfam" id="PF01408"/>
    </source>
</evidence>
<dbReference type="GO" id="GO:0000166">
    <property type="term" value="F:nucleotide binding"/>
    <property type="evidence" value="ECO:0007669"/>
    <property type="project" value="InterPro"/>
</dbReference>
<evidence type="ECO:0000313" key="5">
    <source>
        <dbReference type="EMBL" id="EEG73601.1"/>
    </source>
</evidence>
<dbReference type="eggNOG" id="COG0673">
    <property type="taxonomic scope" value="Bacteria"/>
</dbReference>
<reference evidence="5" key="1">
    <citation type="submission" date="2009-02" db="EMBL/GenBank/DDBJ databases">
        <authorList>
            <person name="Fulton L."/>
            <person name="Clifton S."/>
            <person name="Fulton B."/>
            <person name="Xu J."/>
            <person name="Minx P."/>
            <person name="Pepin K.H."/>
            <person name="Johnson M."/>
            <person name="Bhonagiri V."/>
            <person name="Nash W.E."/>
            <person name="Mardis E.R."/>
            <person name="Wilson R.K."/>
        </authorList>
    </citation>
    <scope>NUCLEOTIDE SEQUENCE [LARGE SCALE GENOMIC DNA]</scope>
    <source>
        <strain evidence="5">DSM 15053</strain>
    </source>
</reference>
<name>C0C2H7_9FIRM</name>
<comment type="caution">
    <text evidence="5">The sequence shown here is derived from an EMBL/GenBank/DDBJ whole genome shotgun (WGS) entry which is preliminary data.</text>
</comment>
<accession>C0C2H7</accession>
<dbReference type="InterPro" id="IPR036291">
    <property type="entry name" value="NAD(P)-bd_dom_sf"/>
</dbReference>
<dbReference type="SUPFAM" id="SSF55347">
    <property type="entry name" value="Glyceraldehyde-3-phosphate dehydrogenase-like, C-terminal domain"/>
    <property type="match status" value="1"/>
</dbReference>
<dbReference type="GO" id="GO:0016491">
    <property type="term" value="F:oxidoreductase activity"/>
    <property type="evidence" value="ECO:0007669"/>
    <property type="project" value="UniProtKB-KW"/>
</dbReference>
<evidence type="ECO:0000313" key="6">
    <source>
        <dbReference type="Proteomes" id="UP000004893"/>
    </source>
</evidence>
<keyword evidence="6" id="KW-1185">Reference proteome</keyword>
<dbReference type="SUPFAM" id="SSF51735">
    <property type="entry name" value="NAD(P)-binding Rossmann-fold domains"/>
    <property type="match status" value="1"/>
</dbReference>
<sequence>MDRKLQIGVIGAGRIAQLHIDNLAYRIPEAEVVGIADINFERAEEIAKKYKIINVYEDYKELLGNPDVDAVFICSTTDTHSPVSIAAAKAGKHIFCEKPIDRKLERIIPVLEEIKKAGVKYQVAFNRRFDHSYKHVRDVVREGKIGNVHIVKITARDPKLAPISYLKDSGGLFLDMCTHDFDMVRFLSGSEIVEVTAIGTCLVDKSVEKIGDIDTAITTMKLSNGALAVIDNSRQAVYGYDQRVEVFGSKGCVCADNATGDTTSIYTVEAVTKNKPLWDFLERFNDAYVEEARCFIDSCLNGAEIKADANDGLQSIKAALAAARSWKLGGIPVKVEE</sequence>
<evidence type="ECO:0000256" key="2">
    <source>
        <dbReference type="ARBA" id="ARBA00023002"/>
    </source>
</evidence>
<proteinExistence type="inferred from homology"/>
<dbReference type="STRING" id="553973.CLOHYLEM_06283"/>
<gene>
    <name evidence="5" type="ORF">CLOHYLEM_06283</name>
</gene>
<dbReference type="InterPro" id="IPR030827">
    <property type="entry name" value="Myo_inos_IolG"/>
</dbReference>
<evidence type="ECO:0000256" key="1">
    <source>
        <dbReference type="ARBA" id="ARBA00010928"/>
    </source>
</evidence>
<dbReference type="Pfam" id="PF22725">
    <property type="entry name" value="GFO_IDH_MocA_C3"/>
    <property type="match status" value="1"/>
</dbReference>
<dbReference type="Pfam" id="PF01408">
    <property type="entry name" value="GFO_IDH_MocA"/>
    <property type="match status" value="1"/>
</dbReference>
<dbReference type="OrthoDB" id="9815825at2"/>
<evidence type="ECO:0000259" key="4">
    <source>
        <dbReference type="Pfam" id="PF22725"/>
    </source>
</evidence>
<dbReference type="InterPro" id="IPR000683">
    <property type="entry name" value="Gfo/Idh/MocA-like_OxRdtase_N"/>
</dbReference>
<dbReference type="HOGENOM" id="CLU_023194_0_3_9"/>
<keyword evidence="2" id="KW-0560">Oxidoreductase</keyword>
<protein>
    <submittedName>
        <fullName evidence="5">Oxidoreductase, NAD-binding domain protein</fullName>
    </submittedName>
</protein>
<organism evidence="5 6">
    <name type="scientific">[Clostridium] hylemonae DSM 15053</name>
    <dbReference type="NCBI Taxonomy" id="553973"/>
    <lineage>
        <taxon>Bacteria</taxon>
        <taxon>Bacillati</taxon>
        <taxon>Bacillota</taxon>
        <taxon>Clostridia</taxon>
        <taxon>Lachnospirales</taxon>
        <taxon>Lachnospiraceae</taxon>
    </lineage>
</organism>
<dbReference type="PANTHER" id="PTHR42840">
    <property type="entry name" value="NAD(P)-BINDING ROSSMANN-FOLD SUPERFAMILY PROTEIN-RELATED"/>
    <property type="match status" value="1"/>
</dbReference>
<dbReference type="AlphaFoldDB" id="C0C2H7"/>
<dbReference type="NCBIfam" id="TIGR04380">
    <property type="entry name" value="myo_inos_iolG"/>
    <property type="match status" value="1"/>
</dbReference>
<dbReference type="RefSeq" id="WP_006443638.1">
    <property type="nucleotide sequence ID" value="NZ_CP036524.1"/>
</dbReference>
<feature type="domain" description="GFO/IDH/MocA-like oxidoreductase" evidence="4">
    <location>
        <begin position="133"/>
        <end position="252"/>
    </location>
</feature>
<dbReference type="Proteomes" id="UP000004893">
    <property type="component" value="Unassembled WGS sequence"/>
</dbReference>
<comment type="similarity">
    <text evidence="1">Belongs to the Gfo/Idh/MocA family.</text>
</comment>
<dbReference type="Gene3D" id="3.40.50.720">
    <property type="entry name" value="NAD(P)-binding Rossmann-like Domain"/>
    <property type="match status" value="1"/>
</dbReference>
<dbReference type="PANTHER" id="PTHR42840:SF3">
    <property type="entry name" value="BINDING ROSSMANN FOLD OXIDOREDUCTASE, PUTATIVE (AFU_ORTHOLOGUE AFUA_2G10240)-RELATED"/>
    <property type="match status" value="1"/>
</dbReference>
<dbReference type="InterPro" id="IPR055170">
    <property type="entry name" value="GFO_IDH_MocA-like_dom"/>
</dbReference>
<dbReference type="Gene3D" id="3.30.360.10">
    <property type="entry name" value="Dihydrodipicolinate Reductase, domain 2"/>
    <property type="match status" value="1"/>
</dbReference>